<dbReference type="STRING" id="4781.A0A0P1ATP9"/>
<sequence length="228" mass="24476">MAAAPGIYANDEWLHLICGFSSPWIRSASLRLLHPNTLLGLLRSQVGHTIMSHVESMALTNPCVDHIRALQAASEWLIGKAGGGAVTPAPRAEKRCRSAVDSSSSASAISERMASTSMVATTDSHAGNASTSIGEVRENVAEQSFHLAFASPPRKRQARRQLAGTISHPLTFTSPNYWEELDKFSFELSTQALAVGEDDGSLRVAVQSISSSESRSAHVNRNNCQPSH</sequence>
<dbReference type="RefSeq" id="XP_024580822.1">
    <property type="nucleotide sequence ID" value="XM_024730556.1"/>
</dbReference>
<accession>A0A0P1ATP9</accession>
<evidence type="ECO:0000313" key="1">
    <source>
        <dbReference type="EMBL" id="CEG44453.1"/>
    </source>
</evidence>
<reference evidence="2" key="1">
    <citation type="submission" date="2014-09" db="EMBL/GenBank/DDBJ databases">
        <authorList>
            <person name="Sharma Rahul"/>
            <person name="Thines Marco"/>
        </authorList>
    </citation>
    <scope>NUCLEOTIDE SEQUENCE [LARGE SCALE GENOMIC DNA]</scope>
</reference>
<protein>
    <submittedName>
        <fullName evidence="1">Uncharacterized protein</fullName>
    </submittedName>
</protein>
<organism evidence="1 2">
    <name type="scientific">Plasmopara halstedii</name>
    <name type="common">Downy mildew of sunflower</name>
    <dbReference type="NCBI Taxonomy" id="4781"/>
    <lineage>
        <taxon>Eukaryota</taxon>
        <taxon>Sar</taxon>
        <taxon>Stramenopiles</taxon>
        <taxon>Oomycota</taxon>
        <taxon>Peronosporomycetes</taxon>
        <taxon>Peronosporales</taxon>
        <taxon>Peronosporaceae</taxon>
        <taxon>Plasmopara</taxon>
    </lineage>
</organism>
<dbReference type="EMBL" id="CCYD01001204">
    <property type="protein sequence ID" value="CEG44453.1"/>
    <property type="molecule type" value="Genomic_DNA"/>
</dbReference>
<dbReference type="AlphaFoldDB" id="A0A0P1ATP9"/>
<keyword evidence="2" id="KW-1185">Reference proteome</keyword>
<name>A0A0P1ATP9_PLAHL</name>
<dbReference type="Proteomes" id="UP000054928">
    <property type="component" value="Unassembled WGS sequence"/>
</dbReference>
<proteinExistence type="predicted"/>
<evidence type="ECO:0000313" key="2">
    <source>
        <dbReference type="Proteomes" id="UP000054928"/>
    </source>
</evidence>
<dbReference type="GeneID" id="36395872"/>